<protein>
    <submittedName>
        <fullName evidence="1">Uncharacterized protein</fullName>
    </submittedName>
</protein>
<evidence type="ECO:0000313" key="2">
    <source>
        <dbReference type="Proteomes" id="UP001064048"/>
    </source>
</evidence>
<accession>A0ACC0KFQ3</accession>
<dbReference type="EMBL" id="CM046105">
    <property type="protein sequence ID" value="KAI8435189.1"/>
    <property type="molecule type" value="Genomic_DNA"/>
</dbReference>
<evidence type="ECO:0000313" key="1">
    <source>
        <dbReference type="EMBL" id="KAI8435189.1"/>
    </source>
</evidence>
<gene>
    <name evidence="1" type="ORF">MSG28_003546</name>
</gene>
<comment type="caution">
    <text evidence="1">The sequence shown here is derived from an EMBL/GenBank/DDBJ whole genome shotgun (WGS) entry which is preliminary data.</text>
</comment>
<keyword evidence="2" id="KW-1185">Reference proteome</keyword>
<name>A0ACC0KFQ3_CHOFU</name>
<sequence length="208" mass="23795">MDQEPSTSKEGRLSPPRKRPPVPLSVTEKLMIRNAFKYIWEEKAAECIKEHDYKMRIHNESVMKTAEMLGIGRKTVYKVLREHKENNEFKSPGKSGPKRGFREKFSSSDFEGIRRIIQQFKDNNEAPSINKVHKAVLDDPTLPKFSRSTMKKVMAHLKNTEENNDNASSSNSNDISNEVTGDRDMDVIDKTAVVLVKCEYSESENESS</sequence>
<proteinExistence type="predicted"/>
<dbReference type="Proteomes" id="UP001064048">
    <property type="component" value="Chromosome 5"/>
</dbReference>
<reference evidence="1 2" key="1">
    <citation type="journal article" date="2022" name="Genome Biol. Evol.">
        <title>The Spruce Budworm Genome: Reconstructing the Evolutionary History of Antifreeze Proteins.</title>
        <authorList>
            <person name="Beliveau C."/>
            <person name="Gagne P."/>
            <person name="Picq S."/>
            <person name="Vernygora O."/>
            <person name="Keeling C.I."/>
            <person name="Pinkney K."/>
            <person name="Doucet D."/>
            <person name="Wen F."/>
            <person name="Johnston J.S."/>
            <person name="Maaroufi H."/>
            <person name="Boyle B."/>
            <person name="Laroche J."/>
            <person name="Dewar K."/>
            <person name="Juretic N."/>
            <person name="Blackburn G."/>
            <person name="Nisole A."/>
            <person name="Brunet B."/>
            <person name="Brandao M."/>
            <person name="Lumley L."/>
            <person name="Duan J."/>
            <person name="Quan G."/>
            <person name="Lucarotti C.J."/>
            <person name="Roe A.D."/>
            <person name="Sperling F.A.H."/>
            <person name="Levesque R.C."/>
            <person name="Cusson M."/>
        </authorList>
    </citation>
    <scope>NUCLEOTIDE SEQUENCE [LARGE SCALE GENOMIC DNA]</scope>
    <source>
        <strain evidence="1">Glfc:IPQL:Cfum</strain>
    </source>
</reference>
<organism evidence="1 2">
    <name type="scientific">Choristoneura fumiferana</name>
    <name type="common">Spruce budworm moth</name>
    <name type="synonym">Archips fumiferana</name>
    <dbReference type="NCBI Taxonomy" id="7141"/>
    <lineage>
        <taxon>Eukaryota</taxon>
        <taxon>Metazoa</taxon>
        <taxon>Ecdysozoa</taxon>
        <taxon>Arthropoda</taxon>
        <taxon>Hexapoda</taxon>
        <taxon>Insecta</taxon>
        <taxon>Pterygota</taxon>
        <taxon>Neoptera</taxon>
        <taxon>Endopterygota</taxon>
        <taxon>Lepidoptera</taxon>
        <taxon>Glossata</taxon>
        <taxon>Ditrysia</taxon>
        <taxon>Tortricoidea</taxon>
        <taxon>Tortricidae</taxon>
        <taxon>Tortricinae</taxon>
        <taxon>Choristoneura</taxon>
    </lineage>
</organism>